<dbReference type="AlphaFoldDB" id="A0A1G5LHD7"/>
<dbReference type="EMBL" id="FMVJ01000018">
    <property type="protein sequence ID" value="SCZ12262.1"/>
    <property type="molecule type" value="Genomic_DNA"/>
</dbReference>
<evidence type="ECO:0000256" key="1">
    <source>
        <dbReference type="SAM" id="Phobius"/>
    </source>
</evidence>
<reference evidence="2 3" key="1">
    <citation type="submission" date="2016-10" db="EMBL/GenBank/DDBJ databases">
        <authorList>
            <person name="de Groot N.N."/>
        </authorList>
    </citation>
    <scope>NUCLEOTIDE SEQUENCE [LARGE SCALE GENOMIC DNA]</scope>
    <source>
        <strain evidence="2 3">CGMCC 1.7666</strain>
    </source>
</reference>
<keyword evidence="1" id="KW-0812">Transmembrane</keyword>
<dbReference type="Proteomes" id="UP000199569">
    <property type="component" value="Unassembled WGS sequence"/>
</dbReference>
<dbReference type="OrthoDB" id="118340at2"/>
<keyword evidence="3" id="KW-1185">Reference proteome</keyword>
<sequence length="254" mass="27804">MSTPQSKHAVTEASVSSQIQGRMDAIEDRRVFGWVWDRSRPAERLLVRVLLEGRMISSGTANMARVDLRRNGIGDGSHAFEVDIPEAVANMSANLTVVAVSPSTGEEIVLQAPNHDQRVAEASISAPLNRAMDRLEFLIEAQRRSQLTQREAAETLRATSKQIDEIVGQENGIGAALELVRANQAELSEKISGIEVFHLRFDKVLADFDERIRELTTAADRPMRRAVAMLIAFGGLSAACAIATLVVVLRHGLQ</sequence>
<keyword evidence="1" id="KW-1133">Transmembrane helix</keyword>
<gene>
    <name evidence="2" type="ORF">SAMN02927923_04320</name>
</gene>
<organism evidence="2 3">
    <name type="scientific">Microvirga guangxiensis</name>
    <dbReference type="NCBI Taxonomy" id="549386"/>
    <lineage>
        <taxon>Bacteria</taxon>
        <taxon>Pseudomonadati</taxon>
        <taxon>Pseudomonadota</taxon>
        <taxon>Alphaproteobacteria</taxon>
        <taxon>Hyphomicrobiales</taxon>
        <taxon>Methylobacteriaceae</taxon>
        <taxon>Microvirga</taxon>
    </lineage>
</organism>
<evidence type="ECO:0000313" key="3">
    <source>
        <dbReference type="Proteomes" id="UP000199569"/>
    </source>
</evidence>
<accession>A0A1G5LHD7</accession>
<dbReference type="STRING" id="549386.SAMN02927923_04320"/>
<proteinExistence type="predicted"/>
<dbReference type="RefSeq" id="WP_091139357.1">
    <property type="nucleotide sequence ID" value="NZ_FMVJ01000018.1"/>
</dbReference>
<feature type="transmembrane region" description="Helical" evidence="1">
    <location>
        <begin position="227"/>
        <end position="249"/>
    </location>
</feature>
<keyword evidence="1" id="KW-0472">Membrane</keyword>
<evidence type="ECO:0000313" key="2">
    <source>
        <dbReference type="EMBL" id="SCZ12262.1"/>
    </source>
</evidence>
<protein>
    <submittedName>
        <fullName evidence="2">Uncharacterized protein</fullName>
    </submittedName>
</protein>
<name>A0A1G5LHD7_9HYPH</name>